<sequence>MKLFLGVLSFLLLIKLRLPLTLTFDVDLRTLRENCFIITTLSLFGFFITVLIKAESEHFHFHSHDSSKTQNIVVNTGK</sequence>
<dbReference type="EMBL" id="MK279671">
    <property type="protein sequence ID" value="AZL87713.1"/>
    <property type="molecule type" value="Genomic_RNA"/>
</dbReference>
<gene>
    <name evidence="1" type="primary">p9</name>
</gene>
<protein>
    <submittedName>
        <fullName evidence="1">Putative movement protein P9</fullName>
    </submittedName>
</protein>
<name>A0A3S8UVK4_9TOMB</name>
<reference evidence="1" key="1">
    <citation type="submission" date="2018-12" db="EMBL/GenBank/DDBJ databases">
        <title>First full-genome sequencing of an isolate of Hibiscus chlorotic greenspot virus from the Americas.</title>
        <authorList>
            <person name="Ramos-Gonzalez P.L."/>
            <person name="Chabi-Jesus C."/>
            <person name="Banguela-Castillo A."/>
            <person name="Harakava R."/>
            <person name="Kitajima E.W."/>
            <person name="Freitas-Astua J."/>
        </authorList>
    </citation>
    <scope>NUCLEOTIDE SEQUENCE</scope>
    <source>
        <strain evidence="1">SBO1</strain>
    </source>
</reference>
<accession>A0A3S8UVK4</accession>
<proteinExistence type="predicted"/>
<organism evidence="1">
    <name type="scientific">Hibiscus chlorotic ringspot virus</name>
    <dbReference type="NCBI Taxonomy" id="53181"/>
    <lineage>
        <taxon>Viruses</taxon>
        <taxon>Riboviria</taxon>
        <taxon>Orthornavirae</taxon>
        <taxon>Kitrinoviricota</taxon>
        <taxon>Tolucaviricetes</taxon>
        <taxon>Tolivirales</taxon>
        <taxon>Tombusviridae</taxon>
        <taxon>Procedovirinae</taxon>
        <taxon>Betacarmovirus</taxon>
        <taxon>Betacarmovirus hibisci</taxon>
    </lineage>
</organism>
<evidence type="ECO:0000313" key="1">
    <source>
        <dbReference type="EMBL" id="AZL87713.1"/>
    </source>
</evidence>